<feature type="binding site" evidence="17">
    <location>
        <position position="314"/>
    </location>
    <ligand>
        <name>ATP</name>
        <dbReference type="ChEBI" id="CHEBI:30616"/>
    </ligand>
</feature>
<evidence type="ECO:0000256" key="18">
    <source>
        <dbReference type="RuleBase" id="RU000532"/>
    </source>
</evidence>
<dbReference type="GO" id="GO:0043531">
    <property type="term" value="F:ADP binding"/>
    <property type="evidence" value="ECO:0007669"/>
    <property type="project" value="TreeGrafter"/>
</dbReference>
<dbReference type="EMBL" id="RCSW01000004">
    <property type="protein sequence ID" value="KAF7951231.1"/>
    <property type="molecule type" value="Genomic_DNA"/>
</dbReference>
<evidence type="ECO:0000256" key="4">
    <source>
        <dbReference type="ARBA" id="ARBA00008982"/>
    </source>
</evidence>
<dbReference type="GO" id="GO:0005524">
    <property type="term" value="F:ATP binding"/>
    <property type="evidence" value="ECO:0007669"/>
    <property type="project" value="UniProtKB-KW"/>
</dbReference>
<dbReference type="PRINTS" id="PR00477">
    <property type="entry name" value="PHGLYCKINASE"/>
</dbReference>
<evidence type="ECO:0000256" key="8">
    <source>
        <dbReference type="ARBA" id="ARBA00022679"/>
    </source>
</evidence>
<evidence type="ECO:0000256" key="15">
    <source>
        <dbReference type="ARBA" id="ARBA00049965"/>
    </source>
</evidence>
<protein>
    <recommendedName>
        <fullName evidence="7 18">Phosphoglycerate kinase</fullName>
        <ecNumber evidence="6 18">2.7.2.3</ecNumber>
    </recommendedName>
</protein>
<keyword evidence="21" id="KW-1185">Reference proteome</keyword>
<proteinExistence type="inferred from homology"/>
<evidence type="ECO:0000256" key="10">
    <source>
        <dbReference type="ARBA" id="ARBA00022741"/>
    </source>
</evidence>
<dbReference type="AlphaFoldDB" id="A0A9P5M7R2"/>
<comment type="caution">
    <text evidence="20">The sequence shown here is derived from an EMBL/GenBank/DDBJ whole genome shotgun (WGS) entry which is preliminary data.</text>
</comment>
<evidence type="ECO:0000256" key="5">
    <source>
        <dbReference type="ARBA" id="ARBA00011245"/>
    </source>
</evidence>
<evidence type="ECO:0000256" key="17">
    <source>
        <dbReference type="PIRSR" id="PIRSR000724-2"/>
    </source>
</evidence>
<dbReference type="Proteomes" id="UP000710849">
    <property type="component" value="Unassembled WGS sequence"/>
</dbReference>
<feature type="binding site" evidence="17">
    <location>
        <position position="345"/>
    </location>
    <ligand>
        <name>ATP</name>
        <dbReference type="ChEBI" id="CHEBI:30616"/>
    </ligand>
</feature>
<comment type="catalytic activity">
    <reaction evidence="1 18">
        <text>(2R)-3-phosphoglycerate + ATP = (2R)-3-phospho-glyceroyl phosphate + ADP</text>
        <dbReference type="Rhea" id="RHEA:14801"/>
        <dbReference type="ChEBI" id="CHEBI:30616"/>
        <dbReference type="ChEBI" id="CHEBI:57604"/>
        <dbReference type="ChEBI" id="CHEBI:58272"/>
        <dbReference type="ChEBI" id="CHEBI:456216"/>
        <dbReference type="EC" id="2.7.2.3"/>
    </reaction>
</comment>
<keyword evidence="12 17" id="KW-0067">ATP-binding</keyword>
<evidence type="ECO:0000256" key="19">
    <source>
        <dbReference type="RuleBase" id="RU000696"/>
    </source>
</evidence>
<keyword evidence="8 18" id="KW-0808">Transferase</keyword>
<keyword evidence="9" id="KW-0479">Metal-binding</keyword>
<dbReference type="PANTHER" id="PTHR11406">
    <property type="entry name" value="PHOSPHOGLYCERATE KINASE"/>
    <property type="match status" value="1"/>
</dbReference>
<dbReference type="FunFam" id="3.40.50.1260:FF:000003">
    <property type="entry name" value="Phosphoglycerate kinase"/>
    <property type="match status" value="1"/>
</dbReference>
<evidence type="ECO:0000256" key="9">
    <source>
        <dbReference type="ARBA" id="ARBA00022723"/>
    </source>
</evidence>
<dbReference type="GO" id="GO:0004618">
    <property type="term" value="F:phosphoglycerate kinase activity"/>
    <property type="evidence" value="ECO:0007669"/>
    <property type="project" value="UniProtKB-EC"/>
</dbReference>
<name>A0A9P5M7R2_9HELO</name>
<comment type="function">
    <text evidence="15">Catalyzes one of the two ATP producing reactions in the glycolytic pathway via the reversible conversion of 1,3-diphosphoglycerate to 3-phosphoglycerate. Both L- and D- forms of purine and pyrimidine nucleotides can be used as substrates, but the activity is much lower on pyrimidines. Negatively regulates the biosynthesis of acetyl-CoA from pyruvate in the mitochondrion.</text>
</comment>
<dbReference type="CDD" id="cd00318">
    <property type="entry name" value="Phosphoglycerate_kinase"/>
    <property type="match status" value="1"/>
</dbReference>
<dbReference type="GO" id="GO:0005829">
    <property type="term" value="C:cytosol"/>
    <property type="evidence" value="ECO:0007669"/>
    <property type="project" value="TreeGrafter"/>
</dbReference>
<evidence type="ECO:0000256" key="1">
    <source>
        <dbReference type="ARBA" id="ARBA00000642"/>
    </source>
</evidence>
<dbReference type="PANTHER" id="PTHR11406:SF0">
    <property type="entry name" value="PHOSPHOGLYCERATE KINASE"/>
    <property type="match status" value="1"/>
</dbReference>
<sequence>MSLSNKLSITDVDVKDKRVLIRVDFNVPLDSDKKITNNQRIAGAVPTIKYAIDNGAKAVILMSHLGRPDGKVNAKYSLKPVVPELEKLLGGKKVEMAPDCVGKEVEEIVNKATGGQVVLLENLRFHAEEEGSSKDAEGKKVKADKERVEEFRKGLTALGDIFINDAFGTAHRAHSSMVGVDLPQKASGFLMKKELEYFAKALENPQRPFLAILGGAKVSDKIQLIDNLLGKVNKLIVCGGMAFTFKKTLEGVKIGNSLFDEAGSKTVKDLVEKAKKNNVELVLPVDYITADNFAKDANTGTATDEEGIPDGWMGLDCGEKSIELYKKAIDESKTILWNGPPGVFEFEAFAKGTKATLDAAVDAAQNGKIVIIGGGDTATVAAKYGVESKLSHVSTGGGASLELLEGKDLPGVSALSSK</sequence>
<dbReference type="SUPFAM" id="SSF53748">
    <property type="entry name" value="Phosphoglycerate kinase"/>
    <property type="match status" value="1"/>
</dbReference>
<evidence type="ECO:0000256" key="2">
    <source>
        <dbReference type="ARBA" id="ARBA00001946"/>
    </source>
</evidence>
<evidence type="ECO:0000256" key="3">
    <source>
        <dbReference type="ARBA" id="ARBA00004838"/>
    </source>
</evidence>
<organism evidence="20 21">
    <name type="scientific">Botrytis byssoidea</name>
    <dbReference type="NCBI Taxonomy" id="139641"/>
    <lineage>
        <taxon>Eukaryota</taxon>
        <taxon>Fungi</taxon>
        <taxon>Dikarya</taxon>
        <taxon>Ascomycota</taxon>
        <taxon>Pezizomycotina</taxon>
        <taxon>Leotiomycetes</taxon>
        <taxon>Helotiales</taxon>
        <taxon>Sclerotiniaceae</taxon>
        <taxon>Botrytis</taxon>
    </lineage>
</organism>
<dbReference type="Pfam" id="PF00162">
    <property type="entry name" value="PGK"/>
    <property type="match status" value="1"/>
</dbReference>
<dbReference type="EC" id="2.7.2.3" evidence="6 18"/>
<evidence type="ECO:0000256" key="7">
    <source>
        <dbReference type="ARBA" id="ARBA00016471"/>
    </source>
</evidence>
<gene>
    <name evidence="20" type="ORF">EAE97_002782</name>
</gene>
<accession>A0A9P5M7R2</accession>
<dbReference type="PIRSF" id="PIRSF000724">
    <property type="entry name" value="Pgk"/>
    <property type="match status" value="1"/>
</dbReference>
<comment type="cofactor">
    <cofactor evidence="2">
        <name>Mg(2+)</name>
        <dbReference type="ChEBI" id="CHEBI:18420"/>
    </cofactor>
</comment>
<evidence type="ECO:0000256" key="12">
    <source>
        <dbReference type="ARBA" id="ARBA00022840"/>
    </source>
</evidence>
<evidence type="ECO:0000313" key="21">
    <source>
        <dbReference type="Proteomes" id="UP000710849"/>
    </source>
</evidence>
<dbReference type="PROSITE" id="PS00111">
    <property type="entry name" value="PGLYCERATE_KINASE"/>
    <property type="match status" value="1"/>
</dbReference>
<keyword evidence="14" id="KW-0324">Glycolysis</keyword>
<comment type="subunit">
    <text evidence="5 19">Monomer.</text>
</comment>
<reference evidence="20 21" key="1">
    <citation type="journal article" date="2020" name="Genome Biol. Evol.">
        <title>Comparative genomics of Sclerotiniaceae.</title>
        <authorList>
            <person name="Valero Jimenez C.A."/>
            <person name="Steentjes M."/>
            <person name="Scholten O.E."/>
            <person name="Van Kan J.A.L."/>
        </authorList>
    </citation>
    <scope>NUCLEOTIDE SEQUENCE [LARGE SCALE GENOMIC DNA]</scope>
    <source>
        <strain evidence="20 21">MUCL 94</strain>
    </source>
</reference>
<evidence type="ECO:0000256" key="11">
    <source>
        <dbReference type="ARBA" id="ARBA00022777"/>
    </source>
</evidence>
<feature type="binding site" evidence="17">
    <location>
        <position position="221"/>
    </location>
    <ligand>
        <name>ATP</name>
        <dbReference type="ChEBI" id="CHEBI:30616"/>
    </ligand>
</feature>
<keyword evidence="13" id="KW-0460">Magnesium</keyword>
<dbReference type="GO" id="GO:0046872">
    <property type="term" value="F:metal ion binding"/>
    <property type="evidence" value="ECO:0007669"/>
    <property type="project" value="UniProtKB-KW"/>
</dbReference>
<evidence type="ECO:0000256" key="14">
    <source>
        <dbReference type="ARBA" id="ARBA00023152"/>
    </source>
</evidence>
<dbReference type="HAMAP" id="MF_00145">
    <property type="entry name" value="Phosphoglyc_kinase"/>
    <property type="match status" value="1"/>
</dbReference>
<dbReference type="InterPro" id="IPR015911">
    <property type="entry name" value="Phosphoglycerate_kinase_CS"/>
</dbReference>
<keyword evidence="11 18" id="KW-0418">Kinase</keyword>
<comment type="similarity">
    <text evidence="4 18">Belongs to the phosphoglycerate kinase family.</text>
</comment>
<evidence type="ECO:0000256" key="16">
    <source>
        <dbReference type="PIRSR" id="PIRSR000724-1"/>
    </source>
</evidence>
<feature type="binding site" evidence="17">
    <location>
        <begin position="374"/>
        <end position="377"/>
    </location>
    <ligand>
        <name>ATP</name>
        <dbReference type="ChEBI" id="CHEBI:30616"/>
    </ligand>
</feature>
<evidence type="ECO:0000313" key="20">
    <source>
        <dbReference type="EMBL" id="KAF7951231.1"/>
    </source>
</evidence>
<feature type="binding site" evidence="16">
    <location>
        <position position="124"/>
    </location>
    <ligand>
        <name>(2R)-3-phosphoglycerate</name>
        <dbReference type="ChEBI" id="CHEBI:58272"/>
    </ligand>
</feature>
<feature type="binding site" evidence="16">
    <location>
        <position position="172"/>
    </location>
    <ligand>
        <name>(2R)-3-phosphoglycerate</name>
        <dbReference type="ChEBI" id="CHEBI:58272"/>
    </ligand>
</feature>
<dbReference type="GO" id="GO:0006094">
    <property type="term" value="P:gluconeogenesis"/>
    <property type="evidence" value="ECO:0007669"/>
    <property type="project" value="TreeGrafter"/>
</dbReference>
<dbReference type="InterPro" id="IPR001576">
    <property type="entry name" value="Phosphoglycerate_kinase"/>
</dbReference>
<feature type="binding site" evidence="16">
    <location>
        <begin position="64"/>
        <end position="67"/>
    </location>
    <ligand>
        <name>substrate</name>
    </ligand>
</feature>
<dbReference type="InterPro" id="IPR036043">
    <property type="entry name" value="Phosphoglycerate_kinase_sf"/>
</dbReference>
<dbReference type="GO" id="GO:0006096">
    <property type="term" value="P:glycolytic process"/>
    <property type="evidence" value="ECO:0007669"/>
    <property type="project" value="UniProtKB-KW"/>
</dbReference>
<dbReference type="RefSeq" id="XP_038736500.1">
    <property type="nucleotide sequence ID" value="XM_038873294.1"/>
</dbReference>
<evidence type="ECO:0000256" key="6">
    <source>
        <dbReference type="ARBA" id="ARBA00013061"/>
    </source>
</evidence>
<dbReference type="FunFam" id="3.40.50.1260:FF:000019">
    <property type="entry name" value="Phosphoglycerate kinase 1"/>
    <property type="match status" value="1"/>
</dbReference>
<feature type="binding site" evidence="16">
    <location>
        <begin position="24"/>
        <end position="26"/>
    </location>
    <ligand>
        <name>substrate</name>
    </ligand>
</feature>
<dbReference type="GeneID" id="62146371"/>
<keyword evidence="10" id="KW-0547">Nucleotide-binding</keyword>
<evidence type="ECO:0000256" key="13">
    <source>
        <dbReference type="ARBA" id="ARBA00022842"/>
    </source>
</evidence>
<dbReference type="InterPro" id="IPR015824">
    <property type="entry name" value="Phosphoglycerate_kinase_N"/>
</dbReference>
<comment type="pathway">
    <text evidence="3">Carbohydrate degradation; glycolysis; pyruvate from D-glyceraldehyde 3-phosphate: step 2/5.</text>
</comment>
<feature type="binding site" evidence="16">
    <location>
        <position position="40"/>
    </location>
    <ligand>
        <name>(2R)-3-phosphoglycerate</name>
        <dbReference type="ChEBI" id="CHEBI:58272"/>
    </ligand>
</feature>
<dbReference type="Gene3D" id="3.40.50.1260">
    <property type="entry name" value="Phosphoglycerate kinase, N-terminal domain"/>
    <property type="match status" value="3"/>
</dbReference>